<accession>A0A0G4IDR0</accession>
<gene>
    <name evidence="2" type="ORF">Cvel_2341</name>
</gene>
<feature type="region of interest" description="Disordered" evidence="1">
    <location>
        <begin position="334"/>
        <end position="492"/>
    </location>
</feature>
<evidence type="ECO:0000256" key="1">
    <source>
        <dbReference type="SAM" id="MobiDB-lite"/>
    </source>
</evidence>
<dbReference type="EMBL" id="CDMZ01005854">
    <property type="protein sequence ID" value="CEM55233.1"/>
    <property type="molecule type" value="Genomic_DNA"/>
</dbReference>
<feature type="compositionally biased region" description="Basic and acidic residues" evidence="1">
    <location>
        <begin position="335"/>
        <end position="363"/>
    </location>
</feature>
<feature type="region of interest" description="Disordered" evidence="1">
    <location>
        <begin position="181"/>
        <end position="223"/>
    </location>
</feature>
<protein>
    <submittedName>
        <fullName evidence="2">Uncharacterized protein</fullName>
    </submittedName>
</protein>
<feature type="compositionally biased region" description="Low complexity" evidence="1">
    <location>
        <begin position="194"/>
        <end position="212"/>
    </location>
</feature>
<name>A0A0G4IDR0_9ALVE</name>
<reference evidence="2" key="1">
    <citation type="submission" date="2014-11" db="EMBL/GenBank/DDBJ databases">
        <authorList>
            <person name="Otto D Thomas"/>
            <person name="Naeem Raeece"/>
        </authorList>
    </citation>
    <scope>NUCLEOTIDE SEQUENCE</scope>
</reference>
<feature type="compositionally biased region" description="Low complexity" evidence="1">
    <location>
        <begin position="291"/>
        <end position="303"/>
    </location>
</feature>
<feature type="compositionally biased region" description="Basic and acidic residues" evidence="1">
    <location>
        <begin position="370"/>
        <end position="389"/>
    </location>
</feature>
<proteinExistence type="predicted"/>
<evidence type="ECO:0000313" key="2">
    <source>
        <dbReference type="EMBL" id="CEM55233.1"/>
    </source>
</evidence>
<feature type="compositionally biased region" description="Low complexity" evidence="1">
    <location>
        <begin position="475"/>
        <end position="492"/>
    </location>
</feature>
<dbReference type="VEuPathDB" id="CryptoDB:Cvel_2341"/>
<feature type="region of interest" description="Disordered" evidence="1">
    <location>
        <begin position="269"/>
        <end position="303"/>
    </location>
</feature>
<dbReference type="AlphaFoldDB" id="A0A0G4IDR0"/>
<feature type="compositionally biased region" description="Basic and acidic residues" evidence="1">
    <location>
        <begin position="455"/>
        <end position="474"/>
    </location>
</feature>
<feature type="compositionally biased region" description="Basic and acidic residues" evidence="1">
    <location>
        <begin position="421"/>
        <end position="441"/>
    </location>
</feature>
<sequence length="617" mass="66830">MRGNGVTGGHWGLGRWPVVGVDYKEALEWVDLRDGEAFSRLLEKTLEPSAPLPEVEEGSVVRPLVYDTFTEQLEQASLDPDCKGSLVLLTTFDCPVCGLAKDFLRVSGSLPPLNTGTVRLYSYDLSSNCYPPGVPREIIAGTPTYLFVYPKGLRKKKSAAPAPLEPEKGLSLAGPRLGGVPLAAGKGEKGGDLGESSSGSGSGTVTATVTVDTGDEDEHEKAKEMELDRRILRFARTRGEVPVSFVETPFSGLTGSDEPVGAGVQFRSADAQVSAGEQKDKGGSQTRPESSDGPSFSSSASSSGLAAFSANTAVFEELPLFEFLRMSPDTFRAAVEGRGKKDRKENNGATSGEKDTSLDRVEREGDEDEDLRRLIELMEREGAAEEEKVGGQAAVPESTGTHDLPSEKDQMLPVGRVSSGKRMEEQQSGVERDDSRRRGDGNDPMDAPERGGQQPRDEGERDLSIENVDTKHTVSDSSSSTHPSSSSSSSSAHGVEALSSLSALSVCLFLALPFCWYQLEGLKRERAETLRQIVEVLQSEDLVDAFTAKGLYETMEKATEISEDEVKREIGVSMKDGKVASYMRGLLEHRNRLRRQVAFLQYFLREAPQAAEEFQKG</sequence>
<organism evidence="2">
    <name type="scientific">Chromera velia CCMP2878</name>
    <dbReference type="NCBI Taxonomy" id="1169474"/>
    <lineage>
        <taxon>Eukaryota</taxon>
        <taxon>Sar</taxon>
        <taxon>Alveolata</taxon>
        <taxon>Colpodellida</taxon>
        <taxon>Chromeraceae</taxon>
        <taxon>Chromera</taxon>
    </lineage>
</organism>